<evidence type="ECO:0008006" key="2">
    <source>
        <dbReference type="Google" id="ProtNLM"/>
    </source>
</evidence>
<accession>A0A8S5N898</accession>
<sequence>MEHITMPRGDLRNIHFTVHDANDAEVSKGFTQITFTVKANTSARKIIIQKKLTDGTITKDGNVYSFSITPEDTDYIDFGTYYYDIELIRGDQIHQTFIGKLIITEEVTFACDTEKGV</sequence>
<evidence type="ECO:0000313" key="1">
    <source>
        <dbReference type="EMBL" id="DAD90889.1"/>
    </source>
</evidence>
<name>A0A8S5N898_9CAUD</name>
<proteinExistence type="predicted"/>
<organism evidence="1">
    <name type="scientific">Siphoviridae sp. ctfW121</name>
    <dbReference type="NCBI Taxonomy" id="2826413"/>
    <lineage>
        <taxon>Viruses</taxon>
        <taxon>Duplodnaviria</taxon>
        <taxon>Heunggongvirae</taxon>
        <taxon>Uroviricota</taxon>
        <taxon>Caudoviricetes</taxon>
    </lineage>
</organism>
<dbReference type="EMBL" id="BK015096">
    <property type="protein sequence ID" value="DAD90889.1"/>
    <property type="molecule type" value="Genomic_DNA"/>
</dbReference>
<reference evidence="1" key="1">
    <citation type="journal article" date="2021" name="Proc. Natl. Acad. Sci. U.S.A.">
        <title>A Catalog of Tens of Thousands of Viruses from Human Metagenomes Reveals Hidden Associations with Chronic Diseases.</title>
        <authorList>
            <person name="Tisza M.J."/>
            <person name="Buck C.B."/>
        </authorList>
    </citation>
    <scope>NUCLEOTIDE SEQUENCE</scope>
    <source>
        <strain evidence="1">CtfW121</strain>
    </source>
</reference>
<protein>
    <recommendedName>
        <fullName evidence="2">BppU N-terminal domain-containing protein</fullName>
    </recommendedName>
</protein>